<reference evidence="1 2" key="1">
    <citation type="submission" date="2018-08" db="EMBL/GenBank/DDBJ databases">
        <title>Recombination of ecologically and evolutionarily significant loci maintains genetic cohesion in the Pseudomonas syringae species complex.</title>
        <authorList>
            <person name="Dillon M."/>
            <person name="Thakur S."/>
            <person name="Almeida R.N.D."/>
            <person name="Weir B.S."/>
            <person name="Guttman D.S."/>
        </authorList>
    </citation>
    <scope>NUCLEOTIDE SEQUENCE [LARGE SCALE GENOMIC DNA]</scope>
    <source>
        <strain evidence="1 2">ICMP 9829</strain>
    </source>
</reference>
<protein>
    <submittedName>
        <fullName evidence="1">Uncharacterized protein</fullName>
    </submittedName>
</protein>
<dbReference type="AlphaFoldDB" id="A0A3M5RM57"/>
<name>A0A3M5RM57_9PSED</name>
<sequence length="57" mass="6703">MRNDNLNHDHYRATLRVGMLFWTLRVLFCDAERHALHSHQRVRNDQTSPTCSIAPSL</sequence>
<gene>
    <name evidence="1" type="ORF">ALP36_05820</name>
</gene>
<evidence type="ECO:0000313" key="2">
    <source>
        <dbReference type="Proteomes" id="UP000274212"/>
    </source>
</evidence>
<proteinExistence type="predicted"/>
<evidence type="ECO:0000313" key="1">
    <source>
        <dbReference type="EMBL" id="RMU10135.1"/>
    </source>
</evidence>
<dbReference type="Proteomes" id="UP000274212">
    <property type="component" value="Unassembled WGS sequence"/>
</dbReference>
<organism evidence="1 2">
    <name type="scientific">Pseudomonas syringae pv. coriandricola</name>
    <dbReference type="NCBI Taxonomy" id="264453"/>
    <lineage>
        <taxon>Bacteria</taxon>
        <taxon>Pseudomonadati</taxon>
        <taxon>Pseudomonadota</taxon>
        <taxon>Gammaproteobacteria</taxon>
        <taxon>Pseudomonadales</taxon>
        <taxon>Pseudomonadaceae</taxon>
        <taxon>Pseudomonas</taxon>
    </lineage>
</organism>
<dbReference type="EMBL" id="RBTT01000110">
    <property type="protein sequence ID" value="RMU10135.1"/>
    <property type="molecule type" value="Genomic_DNA"/>
</dbReference>
<accession>A0A3M5RM57</accession>
<comment type="caution">
    <text evidence="1">The sequence shown here is derived from an EMBL/GenBank/DDBJ whole genome shotgun (WGS) entry which is preliminary data.</text>
</comment>